<keyword evidence="3 6" id="KW-0812">Transmembrane</keyword>
<feature type="transmembrane region" description="Helical" evidence="6">
    <location>
        <begin position="56"/>
        <end position="75"/>
    </location>
</feature>
<name>A0AAD9NKQ7_RIDPI</name>
<dbReference type="InterPro" id="IPR049452">
    <property type="entry name" value="Anoctamin_TM"/>
</dbReference>
<evidence type="ECO:0000313" key="8">
    <source>
        <dbReference type="EMBL" id="KAK2172148.1"/>
    </source>
</evidence>
<organism evidence="8 9">
    <name type="scientific">Ridgeia piscesae</name>
    <name type="common">Tubeworm</name>
    <dbReference type="NCBI Taxonomy" id="27915"/>
    <lineage>
        <taxon>Eukaryota</taxon>
        <taxon>Metazoa</taxon>
        <taxon>Spiralia</taxon>
        <taxon>Lophotrochozoa</taxon>
        <taxon>Annelida</taxon>
        <taxon>Polychaeta</taxon>
        <taxon>Sedentaria</taxon>
        <taxon>Canalipalpata</taxon>
        <taxon>Sabellida</taxon>
        <taxon>Siboglinidae</taxon>
        <taxon>Ridgeia</taxon>
    </lineage>
</organism>
<evidence type="ECO:0000256" key="2">
    <source>
        <dbReference type="ARBA" id="ARBA00009671"/>
    </source>
</evidence>
<feature type="transmembrane region" description="Helical" evidence="6">
    <location>
        <begin position="178"/>
        <end position="199"/>
    </location>
</feature>
<evidence type="ECO:0000256" key="1">
    <source>
        <dbReference type="ARBA" id="ARBA00004141"/>
    </source>
</evidence>
<feature type="transmembrane region" description="Helical" evidence="6">
    <location>
        <begin position="134"/>
        <end position="166"/>
    </location>
</feature>
<gene>
    <name evidence="8" type="ORF">NP493_989g01025</name>
</gene>
<keyword evidence="4 6" id="KW-1133">Transmembrane helix</keyword>
<keyword evidence="5 6" id="KW-0472">Membrane</keyword>
<reference evidence="8" key="1">
    <citation type="journal article" date="2023" name="Mol. Biol. Evol.">
        <title>Third-Generation Sequencing Reveals the Adaptive Role of the Epigenome in Three Deep-Sea Polychaetes.</title>
        <authorList>
            <person name="Perez M."/>
            <person name="Aroh O."/>
            <person name="Sun Y."/>
            <person name="Lan Y."/>
            <person name="Juniper S.K."/>
            <person name="Young C.R."/>
            <person name="Angers B."/>
            <person name="Qian P.Y."/>
        </authorList>
    </citation>
    <scope>NUCLEOTIDE SEQUENCE</scope>
    <source>
        <strain evidence="8">R07B-5</strain>
    </source>
</reference>
<dbReference type="Pfam" id="PF04547">
    <property type="entry name" value="Anoctamin"/>
    <property type="match status" value="1"/>
</dbReference>
<dbReference type="EMBL" id="JAODUO010000988">
    <property type="protein sequence ID" value="KAK2172148.1"/>
    <property type="molecule type" value="Genomic_DNA"/>
</dbReference>
<keyword evidence="9" id="KW-1185">Reference proteome</keyword>
<evidence type="ECO:0000256" key="3">
    <source>
        <dbReference type="ARBA" id="ARBA00022692"/>
    </source>
</evidence>
<dbReference type="Proteomes" id="UP001209878">
    <property type="component" value="Unassembled WGS sequence"/>
</dbReference>
<protein>
    <recommendedName>
        <fullName evidence="6">Anoctamin</fullName>
    </recommendedName>
</protein>
<comment type="subcellular location">
    <subcellularLocation>
        <location evidence="1 6">Membrane</location>
        <topology evidence="1 6">Multi-pass membrane protein</topology>
    </subcellularLocation>
</comment>
<feature type="transmembrane region" description="Helical" evidence="6">
    <location>
        <begin position="355"/>
        <end position="377"/>
    </location>
</feature>
<evidence type="ECO:0000313" key="9">
    <source>
        <dbReference type="Proteomes" id="UP001209878"/>
    </source>
</evidence>
<dbReference type="GO" id="GO:0005886">
    <property type="term" value="C:plasma membrane"/>
    <property type="evidence" value="ECO:0007669"/>
    <property type="project" value="TreeGrafter"/>
</dbReference>
<dbReference type="PANTHER" id="PTHR12308:SF84">
    <property type="entry name" value="ANOCTAMIN"/>
    <property type="match status" value="1"/>
</dbReference>
<dbReference type="AlphaFoldDB" id="A0AAD9NKQ7"/>
<evidence type="ECO:0000256" key="6">
    <source>
        <dbReference type="RuleBase" id="RU280814"/>
    </source>
</evidence>
<feature type="domain" description="Anoctamin transmembrane" evidence="7">
    <location>
        <begin position="48"/>
        <end position="454"/>
    </location>
</feature>
<evidence type="ECO:0000259" key="7">
    <source>
        <dbReference type="Pfam" id="PF04547"/>
    </source>
</evidence>
<comment type="similarity">
    <text evidence="2 6">Belongs to the anoctamin family.</text>
</comment>
<dbReference type="InterPro" id="IPR007632">
    <property type="entry name" value="Anoctamin"/>
</dbReference>
<evidence type="ECO:0000256" key="5">
    <source>
        <dbReference type="ARBA" id="ARBA00023136"/>
    </source>
</evidence>
<proteinExistence type="inferred from homology"/>
<sequence>MESPLLYSHIPSEEICDEDRAGSLLMCPLCDTDCDLQPLKTSCNYARLTHMFDNDATVFFAFFMAIWASVFLKLWKRKETKLQYNWGVSAFKQEERLRPEFKALAVDKNMKEHPVTKVGEREINFFVKTIYFEFFNLFIIFLICLVIAAAIAVIMYEMIIVAVLYASDKKTVHQNAKLMTTATASVITLIVITVLNKIYEHLAKFLTNWERPRTNTEYNNSITFKMFCFQFIDFYTPIFYVAFFKGRLGGWPGHYDYMLGYRMEECEPSGCLTELCIQIAIIMGGDQLKNNFMELLGPKMNVLYKRWKAKKNKGNRNGIESGSAKVSRLLKRCEDDFSLEEQPPLGMFEEYLEMLVQYGFVTIFVAAFPLAPLLALLNNIIEIRLDAYKCIALWRRPVAFRADGIGVWFDILQSVSVFSVLSNAFIIAWTSDFVPKLVYKLIVSPDMSLTGYVNHSLSVFDVRDFENYTTTNVDFKDVKFCR</sequence>
<dbReference type="GO" id="GO:0005254">
    <property type="term" value="F:chloride channel activity"/>
    <property type="evidence" value="ECO:0007669"/>
    <property type="project" value="TreeGrafter"/>
</dbReference>
<comment type="caution">
    <text evidence="6">Lacks conserved residue(s) required for the propagation of feature annotation.</text>
</comment>
<feature type="transmembrane region" description="Helical" evidence="6">
    <location>
        <begin position="220"/>
        <end position="243"/>
    </location>
</feature>
<dbReference type="PANTHER" id="PTHR12308">
    <property type="entry name" value="ANOCTAMIN"/>
    <property type="match status" value="1"/>
</dbReference>
<comment type="caution">
    <text evidence="8">The sequence shown here is derived from an EMBL/GenBank/DDBJ whole genome shotgun (WGS) entry which is preliminary data.</text>
</comment>
<evidence type="ECO:0000256" key="4">
    <source>
        <dbReference type="ARBA" id="ARBA00022989"/>
    </source>
</evidence>
<accession>A0AAD9NKQ7</accession>